<dbReference type="GO" id="GO:0016705">
    <property type="term" value="F:oxidoreductase activity, acting on paired donors, with incorporation or reduction of molecular oxygen"/>
    <property type="evidence" value="ECO:0007669"/>
    <property type="project" value="InterPro"/>
</dbReference>
<evidence type="ECO:0000256" key="5">
    <source>
        <dbReference type="ARBA" id="ARBA00033748"/>
    </source>
</evidence>
<dbReference type="InterPro" id="IPR051260">
    <property type="entry name" value="Diverse_substr_monoxygenases"/>
</dbReference>
<keyword evidence="1" id="KW-0285">Flavoprotein</keyword>
<dbReference type="Gene3D" id="3.20.20.30">
    <property type="entry name" value="Luciferase-like domain"/>
    <property type="match status" value="2"/>
</dbReference>
<dbReference type="AlphaFoldDB" id="A0A330HUG3"/>
<reference evidence="7 8" key="1">
    <citation type="submission" date="2018-07" db="EMBL/GenBank/DDBJ databases">
        <title>Diversity of Mesorhizobium strains in Brazil.</title>
        <authorList>
            <person name="Helene L.C.F."/>
            <person name="Dall'Agnol R."/>
            <person name="Delamuta J.R.M."/>
            <person name="Hungria M."/>
        </authorList>
    </citation>
    <scope>NUCLEOTIDE SEQUENCE [LARGE SCALE GENOMIC DNA]</scope>
    <source>
        <strain evidence="7 8">AC99b</strain>
    </source>
</reference>
<proteinExistence type="inferred from homology"/>
<gene>
    <name evidence="7" type="ORF">DPM33_08750</name>
</gene>
<evidence type="ECO:0000256" key="3">
    <source>
        <dbReference type="ARBA" id="ARBA00023002"/>
    </source>
</evidence>
<dbReference type="OrthoDB" id="9779442at2"/>
<organism evidence="7 8">
    <name type="scientific">Mesorhizobium hawassense</name>
    <dbReference type="NCBI Taxonomy" id="1209954"/>
    <lineage>
        <taxon>Bacteria</taxon>
        <taxon>Pseudomonadati</taxon>
        <taxon>Pseudomonadota</taxon>
        <taxon>Alphaproteobacteria</taxon>
        <taxon>Hyphomicrobiales</taxon>
        <taxon>Phyllobacteriaceae</taxon>
        <taxon>Mesorhizobium</taxon>
    </lineage>
</organism>
<dbReference type="GO" id="GO:0004497">
    <property type="term" value="F:monooxygenase activity"/>
    <property type="evidence" value="ECO:0007669"/>
    <property type="project" value="UniProtKB-KW"/>
</dbReference>
<evidence type="ECO:0000313" key="8">
    <source>
        <dbReference type="Proteomes" id="UP000251558"/>
    </source>
</evidence>
<evidence type="ECO:0000313" key="7">
    <source>
        <dbReference type="EMBL" id="RAZ91370.1"/>
    </source>
</evidence>
<comment type="caution">
    <text evidence="7">The sequence shown here is derived from an EMBL/GenBank/DDBJ whole genome shotgun (WGS) entry which is preliminary data.</text>
</comment>
<name>A0A330HUG3_9HYPH</name>
<keyword evidence="4 7" id="KW-0503">Monooxygenase</keyword>
<dbReference type="EMBL" id="QMBP01000003">
    <property type="protein sequence ID" value="RAZ91370.1"/>
    <property type="molecule type" value="Genomic_DNA"/>
</dbReference>
<dbReference type="PIRSF" id="PIRSF000337">
    <property type="entry name" value="NTA_MOA"/>
    <property type="match status" value="1"/>
</dbReference>
<sequence length="323" mass="34886">MHLAVSLDIASVTGRAGLTLAEIAGFVRKVEAAAVDMVAISDSWPSGKPSTSPFEATTLIAALATVTEKIGLVASASTLMHQPYNLARRFASLDIISHGRVGWNATMRQNPREAVNFSRPEGFSDADFRRRAQEYIGIVQGLWRGWDADALLFDKAGGRFHDPGKMHMLDHKGEFFSVRGPLNIARSPQDTPVLVMSGLVEAEFDFAARFADVILLGDGSPANVKAACDDLKPRAIAAGREPKALRVLATILPGPQLTADRLDDWFETEPCDGLNFTLPADLSALDDFADRILPNLRRRDLARPARTGATLRGNLGLGTGGER</sequence>
<evidence type="ECO:0000256" key="2">
    <source>
        <dbReference type="ARBA" id="ARBA00022643"/>
    </source>
</evidence>
<keyword evidence="2" id="KW-0288">FMN</keyword>
<dbReference type="InterPro" id="IPR016215">
    <property type="entry name" value="NTA_MOA"/>
</dbReference>
<comment type="similarity">
    <text evidence="5">Belongs to the NtaA/SnaA/DszA monooxygenase family.</text>
</comment>
<evidence type="ECO:0000259" key="6">
    <source>
        <dbReference type="Pfam" id="PF00296"/>
    </source>
</evidence>
<feature type="domain" description="Luciferase-like" evidence="6">
    <location>
        <begin position="15"/>
        <end position="252"/>
    </location>
</feature>
<dbReference type="Proteomes" id="UP000251558">
    <property type="component" value="Unassembled WGS sequence"/>
</dbReference>
<dbReference type="RefSeq" id="WP_112097005.1">
    <property type="nucleotide sequence ID" value="NZ_QMBP01000003.1"/>
</dbReference>
<protein>
    <submittedName>
        <fullName evidence="7">Nitrilotriacetate monooxygenase</fullName>
    </submittedName>
</protein>
<keyword evidence="8" id="KW-1185">Reference proteome</keyword>
<dbReference type="PANTHER" id="PTHR30011:SF16">
    <property type="entry name" value="C2H2 FINGER DOMAIN TRANSCRIPTION FACTOR (EUROFUNG)-RELATED"/>
    <property type="match status" value="1"/>
</dbReference>
<dbReference type="InterPro" id="IPR011251">
    <property type="entry name" value="Luciferase-like_dom"/>
</dbReference>
<evidence type="ECO:0000256" key="1">
    <source>
        <dbReference type="ARBA" id="ARBA00022630"/>
    </source>
</evidence>
<dbReference type="SUPFAM" id="SSF51679">
    <property type="entry name" value="Bacterial luciferase-like"/>
    <property type="match status" value="1"/>
</dbReference>
<dbReference type="InterPro" id="IPR036661">
    <property type="entry name" value="Luciferase-like_sf"/>
</dbReference>
<dbReference type="PANTHER" id="PTHR30011">
    <property type="entry name" value="ALKANESULFONATE MONOOXYGENASE-RELATED"/>
    <property type="match status" value="1"/>
</dbReference>
<keyword evidence="3" id="KW-0560">Oxidoreductase</keyword>
<evidence type="ECO:0000256" key="4">
    <source>
        <dbReference type="ARBA" id="ARBA00023033"/>
    </source>
</evidence>
<accession>A0A330HUG3</accession>
<dbReference type="Pfam" id="PF00296">
    <property type="entry name" value="Bac_luciferase"/>
    <property type="match status" value="1"/>
</dbReference>